<organism evidence="2 3">
    <name type="scientific">Bos mutus</name>
    <name type="common">wild yak</name>
    <dbReference type="NCBI Taxonomy" id="72004"/>
    <lineage>
        <taxon>Eukaryota</taxon>
        <taxon>Metazoa</taxon>
        <taxon>Chordata</taxon>
        <taxon>Craniata</taxon>
        <taxon>Vertebrata</taxon>
        <taxon>Euteleostomi</taxon>
        <taxon>Mammalia</taxon>
        <taxon>Eutheria</taxon>
        <taxon>Laurasiatheria</taxon>
        <taxon>Artiodactyla</taxon>
        <taxon>Ruminantia</taxon>
        <taxon>Pecora</taxon>
        <taxon>Bovidae</taxon>
        <taxon>Bovinae</taxon>
        <taxon>Bos</taxon>
    </lineage>
</organism>
<keyword evidence="1" id="KW-0812">Transmembrane</keyword>
<dbReference type="EMBL" id="JH880877">
    <property type="protein sequence ID" value="ELR58150.1"/>
    <property type="molecule type" value="Genomic_DNA"/>
</dbReference>
<accession>L8INK9</accession>
<evidence type="ECO:0000256" key="1">
    <source>
        <dbReference type="SAM" id="Phobius"/>
    </source>
</evidence>
<evidence type="ECO:0000313" key="3">
    <source>
        <dbReference type="Proteomes" id="UP000011080"/>
    </source>
</evidence>
<proteinExistence type="predicted"/>
<dbReference type="Proteomes" id="UP000011080">
    <property type="component" value="Unassembled WGS sequence"/>
</dbReference>
<name>L8INK9_9CETA</name>
<feature type="non-terminal residue" evidence="2">
    <location>
        <position position="1"/>
    </location>
</feature>
<sequence>FPFLLTMVFMLDSFILKWWATTAADLNLWYTTSSLTFSCNVMTFLCFWGVLPASLVVLCMGPMVLFRVY</sequence>
<protein>
    <submittedName>
        <fullName evidence="2">Uncharacterized protein</fullName>
    </submittedName>
</protein>
<dbReference type="AlphaFoldDB" id="L8INK9"/>
<keyword evidence="1" id="KW-1133">Transmembrane helix</keyword>
<feature type="transmembrane region" description="Helical" evidence="1">
    <location>
        <begin position="47"/>
        <end position="66"/>
    </location>
</feature>
<keyword evidence="1" id="KW-0472">Membrane</keyword>
<evidence type="ECO:0000313" key="2">
    <source>
        <dbReference type="EMBL" id="ELR58150.1"/>
    </source>
</evidence>
<reference evidence="2 3" key="1">
    <citation type="journal article" date="2012" name="Nat. Genet.">
        <title>The yak genome and adaptation to life at high altitude.</title>
        <authorList>
            <person name="Qiu Q."/>
            <person name="Zhang G."/>
            <person name="Ma T."/>
            <person name="Qian W."/>
            <person name="Wang J."/>
            <person name="Ye Z."/>
            <person name="Cao C."/>
            <person name="Hu Q."/>
            <person name="Kim J."/>
            <person name="Larkin D.M."/>
            <person name="Auvil L."/>
            <person name="Capitanu B."/>
            <person name="Ma J."/>
            <person name="Lewin H.A."/>
            <person name="Qian X."/>
            <person name="Lang Y."/>
            <person name="Zhou R."/>
            <person name="Wang L."/>
            <person name="Wang K."/>
            <person name="Xia J."/>
            <person name="Liao S."/>
            <person name="Pan S."/>
            <person name="Lu X."/>
            <person name="Hou H."/>
            <person name="Wang Y."/>
            <person name="Zang X."/>
            <person name="Yin Y."/>
            <person name="Ma H."/>
            <person name="Zhang J."/>
            <person name="Wang Z."/>
            <person name="Zhang Y."/>
            <person name="Zhang D."/>
            <person name="Yonezawa T."/>
            <person name="Hasegawa M."/>
            <person name="Zhong Y."/>
            <person name="Liu W."/>
            <person name="Zhang Y."/>
            <person name="Huang Z."/>
            <person name="Zhang S."/>
            <person name="Long R."/>
            <person name="Yang H."/>
            <person name="Wang J."/>
            <person name="Lenstra J.A."/>
            <person name="Cooper D.N."/>
            <person name="Wu Y."/>
            <person name="Wang J."/>
            <person name="Shi P."/>
            <person name="Wang J."/>
            <person name="Liu J."/>
        </authorList>
    </citation>
    <scope>NUCLEOTIDE SEQUENCE [LARGE SCALE GENOMIC DNA]</scope>
    <source>
        <strain evidence="3">yakQH1</strain>
    </source>
</reference>
<gene>
    <name evidence="2" type="ORF">M91_09515</name>
</gene>
<feature type="non-terminal residue" evidence="2">
    <location>
        <position position="69"/>
    </location>
</feature>